<keyword evidence="5" id="KW-0479">Metal-binding</keyword>
<dbReference type="GO" id="GO:0061630">
    <property type="term" value="F:ubiquitin protein ligase activity"/>
    <property type="evidence" value="ECO:0007669"/>
    <property type="project" value="UniProtKB-EC"/>
</dbReference>
<name>A0A8B8CG85_CRAVI</name>
<dbReference type="KEGG" id="cvn:111119196"/>
<dbReference type="FunFam" id="3.30.40.10:FF:000127">
    <property type="entry name" value="E3 ubiquitin-protein ligase RNF181"/>
    <property type="match status" value="1"/>
</dbReference>
<proteinExistence type="inferred from homology"/>
<dbReference type="GeneID" id="111119196"/>
<keyword evidence="7" id="KW-0833">Ubl conjugation pathway</keyword>
<reference evidence="16" key="1">
    <citation type="submission" date="2025-08" db="UniProtKB">
        <authorList>
            <consortium name="RefSeq"/>
        </authorList>
    </citation>
    <scope>IDENTIFICATION</scope>
    <source>
        <tissue evidence="16">Whole sample</tissue>
    </source>
</reference>
<dbReference type="InterPro" id="IPR001841">
    <property type="entry name" value="Znf_RING"/>
</dbReference>
<comment type="pathway">
    <text evidence="2">Protein modification; protein ubiquitination.</text>
</comment>
<evidence type="ECO:0000256" key="9">
    <source>
        <dbReference type="ARBA" id="ARBA00038197"/>
    </source>
</evidence>
<dbReference type="GO" id="GO:0008270">
    <property type="term" value="F:zinc ion binding"/>
    <property type="evidence" value="ECO:0007669"/>
    <property type="project" value="UniProtKB-KW"/>
</dbReference>
<evidence type="ECO:0000256" key="6">
    <source>
        <dbReference type="ARBA" id="ARBA00022771"/>
    </source>
</evidence>
<keyword evidence="6 13" id="KW-0863">Zinc-finger</keyword>
<dbReference type="PROSITE" id="PS50089">
    <property type="entry name" value="ZF_RING_2"/>
    <property type="match status" value="1"/>
</dbReference>
<dbReference type="InterPro" id="IPR013083">
    <property type="entry name" value="Znf_RING/FYVE/PHD"/>
</dbReference>
<comment type="function">
    <text evidence="12">E3 ubiquitin-protein ligase which accepts ubiquitin from an E2 ubiquitin-conjugating enzyme in the form of a thioester and then directly transfers the ubiquitin to targeted substrates. Catalyzes monoubiquitination of 26S proteasome subunit PSMC2/RPT1.</text>
</comment>
<evidence type="ECO:0000256" key="13">
    <source>
        <dbReference type="PROSITE-ProRule" id="PRU00175"/>
    </source>
</evidence>
<sequence length="157" mass="18079">MASYFDEHDCEPLGEGEQPNHLLHMARLLLDSGLAAEWNLEYEEAFGGERKVPPASKKFVEELPRTIINPTEAAFEKKCPICLGILDEEEEAIQLPKCSHKFHSSCILPWLQKVNNCPMCRTEFPTDDPDYENYKKHKARAKQREFEIDTLHDAMFG</sequence>
<keyword evidence="8" id="KW-0862">Zinc</keyword>
<dbReference type="PANTHER" id="PTHR15710">
    <property type="entry name" value="E3 UBIQUITIN-PROTEIN LIGASE PRAJA"/>
    <property type="match status" value="1"/>
</dbReference>
<dbReference type="AlphaFoldDB" id="A0A8B8CG85"/>
<evidence type="ECO:0000256" key="10">
    <source>
        <dbReference type="ARBA" id="ARBA00039317"/>
    </source>
</evidence>
<dbReference type="Gene3D" id="3.30.40.10">
    <property type="entry name" value="Zinc/RING finger domain, C3HC4 (zinc finger)"/>
    <property type="match status" value="1"/>
</dbReference>
<gene>
    <name evidence="16" type="primary">LOC111119196</name>
</gene>
<evidence type="ECO:0000256" key="11">
    <source>
        <dbReference type="ARBA" id="ARBA00041674"/>
    </source>
</evidence>
<dbReference type="RefSeq" id="XP_022314817.1">
    <property type="nucleotide sequence ID" value="XM_022459109.1"/>
</dbReference>
<evidence type="ECO:0000313" key="15">
    <source>
        <dbReference type="Proteomes" id="UP000694844"/>
    </source>
</evidence>
<keyword evidence="4" id="KW-0808">Transferase</keyword>
<feature type="domain" description="RING-type" evidence="14">
    <location>
        <begin position="79"/>
        <end position="121"/>
    </location>
</feature>
<comment type="similarity">
    <text evidence="9">Belongs to the RNF181 family.</text>
</comment>
<dbReference type="GO" id="GO:0016567">
    <property type="term" value="P:protein ubiquitination"/>
    <property type="evidence" value="ECO:0007669"/>
    <property type="project" value="UniProtKB-ARBA"/>
</dbReference>
<dbReference type="EC" id="2.3.2.27" evidence="3"/>
<evidence type="ECO:0000259" key="14">
    <source>
        <dbReference type="PROSITE" id="PS50089"/>
    </source>
</evidence>
<dbReference type="PANTHER" id="PTHR15710:SF160">
    <property type="entry name" value="E3 UBIQUITIN-PROTEIN LIGASE RNF181"/>
    <property type="match status" value="1"/>
</dbReference>
<evidence type="ECO:0000256" key="1">
    <source>
        <dbReference type="ARBA" id="ARBA00000900"/>
    </source>
</evidence>
<keyword evidence="15" id="KW-1185">Reference proteome</keyword>
<dbReference type="GO" id="GO:0005737">
    <property type="term" value="C:cytoplasm"/>
    <property type="evidence" value="ECO:0007669"/>
    <property type="project" value="TreeGrafter"/>
</dbReference>
<dbReference type="SMART" id="SM00184">
    <property type="entry name" value="RING"/>
    <property type="match status" value="1"/>
</dbReference>
<dbReference type="SMART" id="SM01197">
    <property type="entry name" value="FANCL_C"/>
    <property type="match status" value="1"/>
</dbReference>
<organism evidence="15 16">
    <name type="scientific">Crassostrea virginica</name>
    <name type="common">Eastern oyster</name>
    <dbReference type="NCBI Taxonomy" id="6565"/>
    <lineage>
        <taxon>Eukaryota</taxon>
        <taxon>Metazoa</taxon>
        <taxon>Spiralia</taxon>
        <taxon>Lophotrochozoa</taxon>
        <taxon>Mollusca</taxon>
        <taxon>Bivalvia</taxon>
        <taxon>Autobranchia</taxon>
        <taxon>Pteriomorphia</taxon>
        <taxon>Ostreida</taxon>
        <taxon>Ostreoidea</taxon>
        <taxon>Ostreidae</taxon>
        <taxon>Crassostrea</taxon>
    </lineage>
</organism>
<evidence type="ECO:0000313" key="16">
    <source>
        <dbReference type="RefSeq" id="XP_022314817.1"/>
    </source>
</evidence>
<evidence type="ECO:0000256" key="12">
    <source>
        <dbReference type="ARBA" id="ARBA00045940"/>
    </source>
</evidence>
<evidence type="ECO:0000256" key="4">
    <source>
        <dbReference type="ARBA" id="ARBA00022679"/>
    </source>
</evidence>
<evidence type="ECO:0000256" key="3">
    <source>
        <dbReference type="ARBA" id="ARBA00012483"/>
    </source>
</evidence>
<evidence type="ECO:0000256" key="7">
    <source>
        <dbReference type="ARBA" id="ARBA00022786"/>
    </source>
</evidence>
<protein>
    <recommendedName>
        <fullName evidence="10">E3 ubiquitin-protein ligase RNF181</fullName>
        <ecNumber evidence="3">2.3.2.27</ecNumber>
    </recommendedName>
    <alternativeName>
        <fullName evidence="11">RING finger protein 181</fullName>
    </alternativeName>
</protein>
<dbReference type="Proteomes" id="UP000694844">
    <property type="component" value="Chromosome 2"/>
</dbReference>
<evidence type="ECO:0000256" key="5">
    <source>
        <dbReference type="ARBA" id="ARBA00022723"/>
    </source>
</evidence>
<comment type="catalytic activity">
    <reaction evidence="1">
        <text>S-ubiquitinyl-[E2 ubiquitin-conjugating enzyme]-L-cysteine + [acceptor protein]-L-lysine = [E2 ubiquitin-conjugating enzyme]-L-cysteine + N(6)-ubiquitinyl-[acceptor protein]-L-lysine.</text>
        <dbReference type="EC" id="2.3.2.27"/>
    </reaction>
</comment>
<evidence type="ECO:0000256" key="8">
    <source>
        <dbReference type="ARBA" id="ARBA00022833"/>
    </source>
</evidence>
<accession>A0A8B8CG85</accession>
<evidence type="ECO:0000256" key="2">
    <source>
        <dbReference type="ARBA" id="ARBA00004906"/>
    </source>
</evidence>
<dbReference type="Pfam" id="PF13639">
    <property type="entry name" value="zf-RING_2"/>
    <property type="match status" value="1"/>
</dbReference>
<dbReference type="SUPFAM" id="SSF57850">
    <property type="entry name" value="RING/U-box"/>
    <property type="match status" value="1"/>
</dbReference>